<dbReference type="Proteomes" id="UP001055879">
    <property type="component" value="Linkage Group LG04"/>
</dbReference>
<evidence type="ECO:0000313" key="1">
    <source>
        <dbReference type="EMBL" id="KAI3735587.1"/>
    </source>
</evidence>
<name>A0ACB9CMT2_ARCLA</name>
<gene>
    <name evidence="1" type="ORF">L6452_15094</name>
</gene>
<reference evidence="1 2" key="2">
    <citation type="journal article" date="2022" name="Mol. Ecol. Resour.">
        <title>The genomes of chicory, endive, great burdock and yacon provide insights into Asteraceae paleo-polyploidization history and plant inulin production.</title>
        <authorList>
            <person name="Fan W."/>
            <person name="Wang S."/>
            <person name="Wang H."/>
            <person name="Wang A."/>
            <person name="Jiang F."/>
            <person name="Liu H."/>
            <person name="Zhao H."/>
            <person name="Xu D."/>
            <person name="Zhang Y."/>
        </authorList>
    </citation>
    <scope>NUCLEOTIDE SEQUENCE [LARGE SCALE GENOMIC DNA]</scope>
    <source>
        <strain evidence="2">cv. Niubang</strain>
    </source>
</reference>
<keyword evidence="2" id="KW-1185">Reference proteome</keyword>
<protein>
    <submittedName>
        <fullName evidence="1">Uncharacterized protein</fullName>
    </submittedName>
</protein>
<dbReference type="EMBL" id="CM042050">
    <property type="protein sequence ID" value="KAI3735587.1"/>
    <property type="molecule type" value="Genomic_DNA"/>
</dbReference>
<sequence length="496" mass="56722">MGQQNGLSLRSLCLVVLGNNTEKGMGYRFFGDPHEHAYFDPNNCNAFGFGNDPVASSEQGDIELGDAVSEKKMKYNEIFARSFSRHDQKRFALVACFVVTWCFYTVFKPYLAPLPVYVETKETKLICNTTRPISDTCEMKGDVRIQGNSSTIFVFSSHVGNASWTIKPYARKDDENAMKTITNFTIKVIQEQAKTMPECTRMHNVPAIVFSVGGYSGNNFHAFADVIIPLYAISREFNREVRFLVTNKVSRWTSKFEELLDKLSRYEIVDIDHDDEVHCFPSMIVGLKKEDRRELHTDPMKDFIRFLRSSYSLERSTAIKLTNSSTKRPRLLIVARQKTRAFTNLKDVVGAARELGFEVIVTEMNANMTQVSRLVNSCDVMMGVHGAGLTNMVFLPENGVVIQVVPFGKMEWLAKTCYGEPSKAMGLKYLEYKISEEESTLKDQYPHNHQVFMDPYTIQRKGWDAFRSIYMDKQNVMLDVAKFKERLAKARQLLHD</sequence>
<evidence type="ECO:0000313" key="2">
    <source>
        <dbReference type="Proteomes" id="UP001055879"/>
    </source>
</evidence>
<reference evidence="2" key="1">
    <citation type="journal article" date="2022" name="Mol. Ecol. Resour.">
        <title>The genomes of chicory, endive, great burdock and yacon provide insights into Asteraceae palaeo-polyploidization history and plant inulin production.</title>
        <authorList>
            <person name="Fan W."/>
            <person name="Wang S."/>
            <person name="Wang H."/>
            <person name="Wang A."/>
            <person name="Jiang F."/>
            <person name="Liu H."/>
            <person name="Zhao H."/>
            <person name="Xu D."/>
            <person name="Zhang Y."/>
        </authorList>
    </citation>
    <scope>NUCLEOTIDE SEQUENCE [LARGE SCALE GENOMIC DNA]</scope>
    <source>
        <strain evidence="2">cv. Niubang</strain>
    </source>
</reference>
<comment type="caution">
    <text evidence="1">The sequence shown here is derived from an EMBL/GenBank/DDBJ whole genome shotgun (WGS) entry which is preliminary data.</text>
</comment>
<accession>A0ACB9CMT2</accession>
<organism evidence="1 2">
    <name type="scientific">Arctium lappa</name>
    <name type="common">Greater burdock</name>
    <name type="synonym">Lappa major</name>
    <dbReference type="NCBI Taxonomy" id="4217"/>
    <lineage>
        <taxon>Eukaryota</taxon>
        <taxon>Viridiplantae</taxon>
        <taxon>Streptophyta</taxon>
        <taxon>Embryophyta</taxon>
        <taxon>Tracheophyta</taxon>
        <taxon>Spermatophyta</taxon>
        <taxon>Magnoliopsida</taxon>
        <taxon>eudicotyledons</taxon>
        <taxon>Gunneridae</taxon>
        <taxon>Pentapetalae</taxon>
        <taxon>asterids</taxon>
        <taxon>campanulids</taxon>
        <taxon>Asterales</taxon>
        <taxon>Asteraceae</taxon>
        <taxon>Carduoideae</taxon>
        <taxon>Cardueae</taxon>
        <taxon>Arctiinae</taxon>
        <taxon>Arctium</taxon>
    </lineage>
</organism>
<proteinExistence type="predicted"/>